<feature type="transmembrane region" description="Helical" evidence="4">
    <location>
        <begin position="235"/>
        <end position="255"/>
    </location>
</feature>
<keyword evidence="3 4" id="KW-0472">Membrane</keyword>
<reference evidence="6" key="4">
    <citation type="submission" date="2023-01" db="EMBL/GenBank/DDBJ databases">
        <title>Draft genome sequence of Methylobacterium brachythecii strain NBRC 107710.</title>
        <authorList>
            <person name="Sun Q."/>
            <person name="Mori K."/>
        </authorList>
    </citation>
    <scope>NUCLEOTIDE SEQUENCE</scope>
    <source>
        <strain evidence="6">NBRC 107710</strain>
    </source>
</reference>
<accession>A0A7W6F6N4</accession>
<feature type="transmembrane region" description="Helical" evidence="4">
    <location>
        <begin position="389"/>
        <end position="410"/>
    </location>
</feature>
<evidence type="ECO:0000259" key="5">
    <source>
        <dbReference type="PROSITE" id="PS50850"/>
    </source>
</evidence>
<dbReference type="PANTHER" id="PTHR42910">
    <property type="entry name" value="TRANSPORTER SCO4007-RELATED"/>
    <property type="match status" value="1"/>
</dbReference>
<evidence type="ECO:0000256" key="2">
    <source>
        <dbReference type="ARBA" id="ARBA00022989"/>
    </source>
</evidence>
<keyword evidence="1 4" id="KW-0812">Transmembrane</keyword>
<sequence>MTAGTHNPTAAEAEAMSPVAHGQGISRATVWFLAISVGVIFVDITAPQTLIGVIAPDLRIGEGWAGLIGTASLLGYAVGLFFLVPLSDLIENRGLVIGMLSVAVISAIGAALAPAALPFLLLLFTLGAACSAIQVLVPIAAAMAREFERGQVIGDVMSGVMVGVLLSRPIASFVADTLGWRAFYVLSAGSMAVLIPLMRSRLPVRRPEATGSYAAVIASLSMLLGTEPVLRRRSLTAALGMAAFTVFWTAIALRLSQAPFNLNQSHIALFALVGASGAIVAPLAGRAGDHGWTRRLTVAAHVVTILGFALAAFADRLGGPVWWPLALLGLAAVILDVGVITDQTLGRRAVNLLKPEARGRLNALFVGIFFLGGAFGSAAAGYAWAQGGWPLVCAVGAGFGALSLISDFVGDRASRG</sequence>
<feature type="transmembrane region" description="Helical" evidence="4">
    <location>
        <begin position="320"/>
        <end position="340"/>
    </location>
</feature>
<feature type="transmembrane region" description="Helical" evidence="4">
    <location>
        <begin position="95"/>
        <end position="113"/>
    </location>
</feature>
<dbReference type="EMBL" id="JACIDN010000003">
    <property type="protein sequence ID" value="MBB3902510.1"/>
    <property type="molecule type" value="Genomic_DNA"/>
</dbReference>
<feature type="transmembrane region" description="Helical" evidence="4">
    <location>
        <begin position="296"/>
        <end position="314"/>
    </location>
</feature>
<feature type="transmembrane region" description="Helical" evidence="4">
    <location>
        <begin position="156"/>
        <end position="175"/>
    </location>
</feature>
<feature type="transmembrane region" description="Helical" evidence="4">
    <location>
        <begin position="119"/>
        <end position="144"/>
    </location>
</feature>
<evidence type="ECO:0000313" key="9">
    <source>
        <dbReference type="Proteomes" id="UP001156881"/>
    </source>
</evidence>
<organism evidence="7 8">
    <name type="scientific">Methylobacterium brachythecii</name>
    <dbReference type="NCBI Taxonomy" id="1176177"/>
    <lineage>
        <taxon>Bacteria</taxon>
        <taxon>Pseudomonadati</taxon>
        <taxon>Pseudomonadota</taxon>
        <taxon>Alphaproteobacteria</taxon>
        <taxon>Hyphomicrobiales</taxon>
        <taxon>Methylobacteriaceae</taxon>
        <taxon>Methylobacterium</taxon>
    </lineage>
</organism>
<comment type="caution">
    <text evidence="7">The sequence shown here is derived from an EMBL/GenBank/DDBJ whole genome shotgun (WGS) entry which is preliminary data.</text>
</comment>
<evidence type="ECO:0000256" key="3">
    <source>
        <dbReference type="ARBA" id="ARBA00023136"/>
    </source>
</evidence>
<dbReference type="CDD" id="cd17324">
    <property type="entry name" value="MFS_NepI_like"/>
    <property type="match status" value="1"/>
</dbReference>
<feature type="transmembrane region" description="Helical" evidence="4">
    <location>
        <begin position="361"/>
        <end position="383"/>
    </location>
</feature>
<name>A0A7W6F6N4_9HYPH</name>
<dbReference type="PANTHER" id="PTHR42910:SF1">
    <property type="entry name" value="MAJOR FACILITATOR SUPERFAMILY (MFS) PROFILE DOMAIN-CONTAINING PROTEIN"/>
    <property type="match status" value="1"/>
</dbReference>
<reference evidence="7 8" key="3">
    <citation type="submission" date="2020-08" db="EMBL/GenBank/DDBJ databases">
        <title>Genomic Encyclopedia of Type Strains, Phase IV (KMG-IV): sequencing the most valuable type-strain genomes for metagenomic binning, comparative biology and taxonomic classification.</title>
        <authorList>
            <person name="Goeker M."/>
        </authorList>
    </citation>
    <scope>NUCLEOTIDE SEQUENCE [LARGE SCALE GENOMIC DNA]</scope>
    <source>
        <strain evidence="7 8">DSM 24105</strain>
    </source>
</reference>
<dbReference type="Proteomes" id="UP001156881">
    <property type="component" value="Unassembled WGS sequence"/>
</dbReference>
<reference evidence="6" key="1">
    <citation type="journal article" date="2014" name="Int. J. Syst. Evol. Microbiol.">
        <title>Complete genome of a new Firmicutes species belonging to the dominant human colonic microbiota ('Ruminococcus bicirculans') reveals two chromosomes and a selective capacity to utilize plant glucans.</title>
        <authorList>
            <consortium name="NISC Comparative Sequencing Program"/>
            <person name="Wegmann U."/>
            <person name="Louis P."/>
            <person name="Goesmann A."/>
            <person name="Henrissat B."/>
            <person name="Duncan S.H."/>
            <person name="Flint H.J."/>
        </authorList>
    </citation>
    <scope>NUCLEOTIDE SEQUENCE</scope>
    <source>
        <strain evidence="6">NBRC 107710</strain>
    </source>
</reference>
<dbReference type="Proteomes" id="UP000517759">
    <property type="component" value="Unassembled WGS sequence"/>
</dbReference>
<feature type="transmembrane region" description="Helical" evidence="4">
    <location>
        <begin position="63"/>
        <end position="83"/>
    </location>
</feature>
<dbReference type="SUPFAM" id="SSF103473">
    <property type="entry name" value="MFS general substrate transporter"/>
    <property type="match status" value="1"/>
</dbReference>
<dbReference type="InterPro" id="IPR011701">
    <property type="entry name" value="MFS"/>
</dbReference>
<evidence type="ECO:0000256" key="1">
    <source>
        <dbReference type="ARBA" id="ARBA00022692"/>
    </source>
</evidence>
<dbReference type="PROSITE" id="PS50850">
    <property type="entry name" value="MFS"/>
    <property type="match status" value="1"/>
</dbReference>
<dbReference type="InterPro" id="IPR036259">
    <property type="entry name" value="MFS_trans_sf"/>
</dbReference>
<dbReference type="Gene3D" id="1.20.1250.20">
    <property type="entry name" value="MFS general substrate transporter like domains"/>
    <property type="match status" value="1"/>
</dbReference>
<keyword evidence="2 4" id="KW-1133">Transmembrane helix</keyword>
<feature type="transmembrane region" description="Helical" evidence="4">
    <location>
        <begin position="30"/>
        <end position="51"/>
    </location>
</feature>
<dbReference type="InterPro" id="IPR020846">
    <property type="entry name" value="MFS_dom"/>
</dbReference>
<proteinExistence type="predicted"/>
<evidence type="ECO:0000313" key="6">
    <source>
        <dbReference type="EMBL" id="GLS42357.1"/>
    </source>
</evidence>
<feature type="domain" description="Major facilitator superfamily (MFS) profile" evidence="5">
    <location>
        <begin position="29"/>
        <end position="415"/>
    </location>
</feature>
<dbReference type="GO" id="GO:0022857">
    <property type="term" value="F:transmembrane transporter activity"/>
    <property type="evidence" value="ECO:0007669"/>
    <property type="project" value="InterPro"/>
</dbReference>
<protein>
    <submittedName>
        <fullName evidence="6">MFS transporter</fullName>
    </submittedName>
    <submittedName>
        <fullName evidence="7">Putative MFS family arabinose efflux permease</fullName>
    </submittedName>
</protein>
<dbReference type="AlphaFoldDB" id="A0A7W6F6N4"/>
<reference evidence="9" key="2">
    <citation type="journal article" date="2019" name="Int. J. Syst. Evol. Microbiol.">
        <title>The Global Catalogue of Microorganisms (GCM) 10K type strain sequencing project: providing services to taxonomists for standard genome sequencing and annotation.</title>
        <authorList>
            <consortium name="The Broad Institute Genomics Platform"/>
            <consortium name="The Broad Institute Genome Sequencing Center for Infectious Disease"/>
            <person name="Wu L."/>
            <person name="Ma J."/>
        </authorList>
    </citation>
    <scope>NUCLEOTIDE SEQUENCE [LARGE SCALE GENOMIC DNA]</scope>
    <source>
        <strain evidence="9">NBRC 107710</strain>
    </source>
</reference>
<evidence type="ECO:0000313" key="8">
    <source>
        <dbReference type="Proteomes" id="UP000517759"/>
    </source>
</evidence>
<feature type="transmembrane region" description="Helical" evidence="4">
    <location>
        <begin position="267"/>
        <end position="284"/>
    </location>
</feature>
<keyword evidence="9" id="KW-1185">Reference proteome</keyword>
<dbReference type="EMBL" id="BSPG01000001">
    <property type="protein sequence ID" value="GLS42357.1"/>
    <property type="molecule type" value="Genomic_DNA"/>
</dbReference>
<evidence type="ECO:0000313" key="7">
    <source>
        <dbReference type="EMBL" id="MBB3902510.1"/>
    </source>
</evidence>
<evidence type="ECO:0000256" key="4">
    <source>
        <dbReference type="SAM" id="Phobius"/>
    </source>
</evidence>
<feature type="transmembrane region" description="Helical" evidence="4">
    <location>
        <begin position="181"/>
        <end position="198"/>
    </location>
</feature>
<dbReference type="RefSeq" id="WP_246412939.1">
    <property type="nucleotide sequence ID" value="NZ_BSPG01000001.1"/>
</dbReference>
<gene>
    <name evidence="6" type="ORF">GCM10007884_03420</name>
    <name evidence="7" type="ORF">GGR33_002005</name>
</gene>
<dbReference type="Pfam" id="PF07690">
    <property type="entry name" value="MFS_1"/>
    <property type="match status" value="1"/>
</dbReference>